<evidence type="ECO:0000313" key="2">
    <source>
        <dbReference type="Proteomes" id="UP000277204"/>
    </source>
</evidence>
<dbReference type="AlphaFoldDB" id="A0A183N6L2"/>
<evidence type="ECO:0000313" key="1">
    <source>
        <dbReference type="EMBL" id="VDP49308.1"/>
    </source>
</evidence>
<dbReference type="Proteomes" id="UP000277204">
    <property type="component" value="Unassembled WGS sequence"/>
</dbReference>
<protein>
    <submittedName>
        <fullName evidence="1">Uncharacterized protein</fullName>
    </submittedName>
</protein>
<dbReference type="EMBL" id="UZAI01020037">
    <property type="protein sequence ID" value="VDP49308.1"/>
    <property type="molecule type" value="Genomic_DNA"/>
</dbReference>
<reference evidence="1 2" key="1">
    <citation type="submission" date="2018-11" db="EMBL/GenBank/DDBJ databases">
        <authorList>
            <consortium name="Pathogen Informatics"/>
        </authorList>
    </citation>
    <scope>NUCLEOTIDE SEQUENCE [LARGE SCALE GENOMIC DNA]</scope>
    <source>
        <strain evidence="1 2">Zambia</strain>
    </source>
</reference>
<keyword evidence="2" id="KW-1185">Reference proteome</keyword>
<sequence length="123" mass="13709">MYSNTTGRVRAYDELSSESITPSDVRHGCPLSPFLFNFIVNVLLEITLSLSKYTGVELLPGDSLVDLEYADDIVLFGEDADKMQSSDHSKQQCKYVRHTILSLEMQNVASGLGCIDTRTNDKE</sequence>
<accession>A0A183N6L2</accession>
<organism evidence="1 2">
    <name type="scientific">Schistosoma margrebowiei</name>
    <dbReference type="NCBI Taxonomy" id="48269"/>
    <lineage>
        <taxon>Eukaryota</taxon>
        <taxon>Metazoa</taxon>
        <taxon>Spiralia</taxon>
        <taxon>Lophotrochozoa</taxon>
        <taxon>Platyhelminthes</taxon>
        <taxon>Trematoda</taxon>
        <taxon>Digenea</taxon>
        <taxon>Strigeidida</taxon>
        <taxon>Schistosomatoidea</taxon>
        <taxon>Schistosomatidae</taxon>
        <taxon>Schistosoma</taxon>
    </lineage>
</organism>
<name>A0A183N6L2_9TREM</name>
<gene>
    <name evidence="1" type="ORF">SMRZ_LOCUS23937</name>
</gene>
<proteinExistence type="predicted"/>